<proteinExistence type="predicted"/>
<dbReference type="Proteomes" id="UP000214646">
    <property type="component" value="Unassembled WGS sequence"/>
</dbReference>
<organism evidence="1 2">
    <name type="scientific">Fimbriiglobus ruber</name>
    <dbReference type="NCBI Taxonomy" id="1908690"/>
    <lineage>
        <taxon>Bacteria</taxon>
        <taxon>Pseudomonadati</taxon>
        <taxon>Planctomycetota</taxon>
        <taxon>Planctomycetia</taxon>
        <taxon>Gemmatales</taxon>
        <taxon>Gemmataceae</taxon>
        <taxon>Fimbriiglobus</taxon>
    </lineage>
</organism>
<dbReference type="AlphaFoldDB" id="A0A225DT66"/>
<sequence>MSYWFRAAAVEILTGGLVATARNMRAEEPAAPVTAKGTCKK</sequence>
<dbReference type="RefSeq" id="WP_261341168.1">
    <property type="nucleotide sequence ID" value="NZ_NIDE01000007.1"/>
</dbReference>
<gene>
    <name evidence="1" type="ORF">FRUB_04678</name>
</gene>
<dbReference type="EMBL" id="NIDE01000007">
    <property type="protein sequence ID" value="OWK40786.1"/>
    <property type="molecule type" value="Genomic_DNA"/>
</dbReference>
<reference evidence="2" key="1">
    <citation type="submission" date="2017-06" db="EMBL/GenBank/DDBJ databases">
        <title>Genome analysis of Fimbriiglobus ruber SP5, the first member of the order Planctomycetales with confirmed chitinolytic capability.</title>
        <authorList>
            <person name="Ravin N.V."/>
            <person name="Rakitin A.L."/>
            <person name="Ivanova A.A."/>
            <person name="Beletsky A.V."/>
            <person name="Kulichevskaya I.S."/>
            <person name="Mardanov A.V."/>
            <person name="Dedysh S.N."/>
        </authorList>
    </citation>
    <scope>NUCLEOTIDE SEQUENCE [LARGE SCALE GENOMIC DNA]</scope>
    <source>
        <strain evidence="2">SP5</strain>
    </source>
</reference>
<evidence type="ECO:0000313" key="2">
    <source>
        <dbReference type="Proteomes" id="UP000214646"/>
    </source>
</evidence>
<keyword evidence="2" id="KW-1185">Reference proteome</keyword>
<comment type="caution">
    <text evidence="1">The sequence shown here is derived from an EMBL/GenBank/DDBJ whole genome shotgun (WGS) entry which is preliminary data.</text>
</comment>
<evidence type="ECO:0000313" key="1">
    <source>
        <dbReference type="EMBL" id="OWK40786.1"/>
    </source>
</evidence>
<accession>A0A225DT66</accession>
<protein>
    <submittedName>
        <fullName evidence="1">Uncharacterized protein</fullName>
    </submittedName>
</protein>
<name>A0A225DT66_9BACT</name>